<gene>
    <name evidence="1" type="ORF">M9H77_14409</name>
</gene>
<name>A0ACC0BMY5_CATRO</name>
<accession>A0ACC0BMY5</accession>
<reference evidence="2" key="1">
    <citation type="journal article" date="2023" name="Nat. Plants">
        <title>Single-cell RNA sequencing provides a high-resolution roadmap for understanding the multicellular compartmentation of specialized metabolism.</title>
        <authorList>
            <person name="Sun S."/>
            <person name="Shen X."/>
            <person name="Li Y."/>
            <person name="Li Y."/>
            <person name="Wang S."/>
            <person name="Li R."/>
            <person name="Zhang H."/>
            <person name="Shen G."/>
            <person name="Guo B."/>
            <person name="Wei J."/>
            <person name="Xu J."/>
            <person name="St-Pierre B."/>
            <person name="Chen S."/>
            <person name="Sun C."/>
        </authorList>
    </citation>
    <scope>NUCLEOTIDE SEQUENCE [LARGE SCALE GENOMIC DNA]</scope>
</reference>
<proteinExistence type="predicted"/>
<evidence type="ECO:0000313" key="1">
    <source>
        <dbReference type="EMBL" id="KAI5674045.1"/>
    </source>
</evidence>
<protein>
    <submittedName>
        <fullName evidence="1">Uncharacterized protein</fullName>
    </submittedName>
</protein>
<organism evidence="1 2">
    <name type="scientific">Catharanthus roseus</name>
    <name type="common">Madagascar periwinkle</name>
    <name type="synonym">Vinca rosea</name>
    <dbReference type="NCBI Taxonomy" id="4058"/>
    <lineage>
        <taxon>Eukaryota</taxon>
        <taxon>Viridiplantae</taxon>
        <taxon>Streptophyta</taxon>
        <taxon>Embryophyta</taxon>
        <taxon>Tracheophyta</taxon>
        <taxon>Spermatophyta</taxon>
        <taxon>Magnoliopsida</taxon>
        <taxon>eudicotyledons</taxon>
        <taxon>Gunneridae</taxon>
        <taxon>Pentapetalae</taxon>
        <taxon>asterids</taxon>
        <taxon>lamiids</taxon>
        <taxon>Gentianales</taxon>
        <taxon>Apocynaceae</taxon>
        <taxon>Rauvolfioideae</taxon>
        <taxon>Vinceae</taxon>
        <taxon>Catharanthinae</taxon>
        <taxon>Catharanthus</taxon>
    </lineage>
</organism>
<keyword evidence="2" id="KW-1185">Reference proteome</keyword>
<dbReference type="EMBL" id="CM044703">
    <property type="protein sequence ID" value="KAI5674045.1"/>
    <property type="molecule type" value="Genomic_DNA"/>
</dbReference>
<sequence length="854" mass="97351">MRAVECHDWIWACLNPRRTRRAQGHKASKLIILQRKLKYHYLNSKFKRDGLGSLRERKKDSGVGDLDGRRRDSLLVHEVVRRFLGTKGIPTPLIFGPREHCRPASTMIRYVMEHTFISTYWDDVASHCIDLEYMRWLVMPPYATMASYIDWYIFWTHPQIQNPDRLPPHSIYLSRLHIPAIVILDALDPYIGDDDPNDRTTSHARFLEISRIVHIGADLEMVTPKPGARCPLLKPGHGLTTSFRPRTKYIKCNTPVHLSSLVFFQQFEAERIVENFSRMTRKRCRESSAPDKDGSMKNVCSDSNSKEELRVGQSSPRNSNGAAGEGSDKDDAAFGVGVDMVNPLDLINNGLFNVAENYEILADKKRKALLLRAHSSSEVSTKRFSKEDDAAMEIEREMMDIVSYGLRRKSKKGKKRGRPKGSKNKVEPEVTKKLGDATLHYAHGNYSEAISLLHEIIRVSPYIFDPYHILGLIYNALGDKTRALNCYQIASCLMPKDSRIWKLLVTQYLEQGNSRYTWFFLSKAIAADPDDVSLRILCASLYTAVEDYQKAAKAYEEIARLWPENVEALKSASMVLISTFQSLKQIGLGWIAHKLKQTKLSKLFTCIIILRRVLVWKESPLFLKLKEGICHIHLGHLDEAEVVFLHNSNDVTYAMILGVSLAIFSHLDGKNLNDHSHLILEAIDFLMKCGHYASALKYCVMLEGNSDNNVTLPILDDSIGTRLTLSSLLLDEERMDEAILVLCPPPDSEATLEHVYRTKPWWSDETIKIKLAYIYKAKGMYKDFVDVVFPLKEERVVNIFCGLRPLASKSDLLNAYRARKLLEKKAILKGTLGVDSGSDYSDDEFPVRYFLPEF</sequence>
<dbReference type="Proteomes" id="UP001060085">
    <property type="component" value="Linkage Group LG03"/>
</dbReference>
<evidence type="ECO:0000313" key="2">
    <source>
        <dbReference type="Proteomes" id="UP001060085"/>
    </source>
</evidence>
<comment type="caution">
    <text evidence="1">The sequence shown here is derived from an EMBL/GenBank/DDBJ whole genome shotgun (WGS) entry which is preliminary data.</text>
</comment>